<dbReference type="SUPFAM" id="SSF52402">
    <property type="entry name" value="Adenine nucleotide alpha hydrolases-like"/>
    <property type="match status" value="2"/>
</dbReference>
<dbReference type="PANTHER" id="PTHR46268:SF6">
    <property type="entry name" value="UNIVERSAL STRESS PROTEIN UP12"/>
    <property type="match status" value="1"/>
</dbReference>
<protein>
    <recommendedName>
        <fullName evidence="2">UspA domain-containing protein</fullName>
    </recommendedName>
</protein>
<dbReference type="InterPro" id="IPR006015">
    <property type="entry name" value="Universal_stress_UspA"/>
</dbReference>
<dbReference type="PRINTS" id="PR01438">
    <property type="entry name" value="UNVRSLSTRESS"/>
</dbReference>
<proteinExistence type="inferred from homology"/>
<name>A0AAJ5ZKD8_9CHLR</name>
<feature type="domain" description="UspA" evidence="2">
    <location>
        <begin position="163"/>
        <end position="308"/>
    </location>
</feature>
<dbReference type="Gene3D" id="3.40.50.620">
    <property type="entry name" value="HUPs"/>
    <property type="match status" value="2"/>
</dbReference>
<dbReference type="InterPro" id="IPR006016">
    <property type="entry name" value="UspA"/>
</dbReference>
<dbReference type="AlphaFoldDB" id="A0AAJ5ZKD8"/>
<organism evidence="4 5">
    <name type="scientific">Candidatus Lucifugimonas marina</name>
    <dbReference type="NCBI Taxonomy" id="3038979"/>
    <lineage>
        <taxon>Bacteria</taxon>
        <taxon>Bacillati</taxon>
        <taxon>Chloroflexota</taxon>
        <taxon>Dehalococcoidia</taxon>
        <taxon>SAR202 cluster</taxon>
        <taxon>Candidatus Lucifugimonadales</taxon>
        <taxon>Candidatus Lucifugimonadaceae</taxon>
        <taxon>Candidatus Lucifugimonas</taxon>
    </lineage>
</organism>
<dbReference type="Proteomes" id="UP001321249">
    <property type="component" value="Unassembled WGS sequence"/>
</dbReference>
<gene>
    <name evidence="3" type="ORF">GKO46_09355</name>
    <name evidence="4" type="ORF">GKO48_12185</name>
</gene>
<dbReference type="InterPro" id="IPR014729">
    <property type="entry name" value="Rossmann-like_a/b/a_fold"/>
</dbReference>
<keyword evidence="5" id="KW-1185">Reference proteome</keyword>
<dbReference type="RefSeq" id="WP_342825482.1">
    <property type="nucleotide sequence ID" value="NZ_CP046146.1"/>
</dbReference>
<evidence type="ECO:0000256" key="1">
    <source>
        <dbReference type="ARBA" id="ARBA00008791"/>
    </source>
</evidence>
<evidence type="ECO:0000259" key="2">
    <source>
        <dbReference type="Pfam" id="PF00582"/>
    </source>
</evidence>
<evidence type="ECO:0000313" key="4">
    <source>
        <dbReference type="EMBL" id="WFG40336.1"/>
    </source>
</evidence>
<accession>A0AAJ5ZKD8</accession>
<dbReference type="PANTHER" id="PTHR46268">
    <property type="entry name" value="STRESS RESPONSE PROTEIN NHAX"/>
    <property type="match status" value="1"/>
</dbReference>
<sequence>MFRRILVPVDSSEESRTILRWAVGLAKATKSDVTLLSVVDTEDFAIVEAGARGEERPTAPKGVVTKITAQVKAGLEAEADELRKTCVGIDVRVTAGSPAETIVAEATAIGVDLIAMSTRRESALARGILGSVTDRVLHSTSTPLLILQPEDITDEAVGTGFIQHVVVPLDGSTLSETAVAPATVLAQATGAELVFTEVVKLPVYGVDMGGVGYGSVHYAEVLDTKLQEEVAMRYLQGFVEDAETAGLKARAQVRVGNPSIQIVDEAAATEGSVIVMATHGAGGIKRWVVGSVTDKAIRTAHRPVLVIPPAAA</sequence>
<comment type="similarity">
    <text evidence="1">Belongs to the universal stress protein A family.</text>
</comment>
<reference evidence="4" key="2">
    <citation type="journal article" date="2023" name="Nat. Commun.">
        <title>Cultivation of marine bacteria of the SAR202 clade.</title>
        <authorList>
            <person name="Lim Y."/>
            <person name="Seo J.H."/>
            <person name="Giovannoni S.J."/>
            <person name="Kang I."/>
            <person name="Cho J.C."/>
        </authorList>
    </citation>
    <scope>NUCLEOTIDE SEQUENCE</scope>
    <source>
        <strain evidence="4">JH1073</strain>
    </source>
</reference>
<reference evidence="5 6" key="1">
    <citation type="submission" date="2019-11" db="EMBL/GenBank/DDBJ databases">
        <authorList>
            <person name="Cho J.-C."/>
        </authorList>
    </citation>
    <scope>NUCLEOTIDE SEQUENCE [LARGE SCALE GENOMIC DNA]</scope>
    <source>
        <strain evidence="4 5">JH1073</strain>
        <strain evidence="3 6">JH702</strain>
    </source>
</reference>
<dbReference type="Proteomes" id="UP001219901">
    <property type="component" value="Chromosome"/>
</dbReference>
<feature type="domain" description="UspA" evidence="2">
    <location>
        <begin position="1"/>
        <end position="147"/>
    </location>
</feature>
<dbReference type="EMBL" id="WMBE01000003">
    <property type="protein sequence ID" value="MDG0867275.1"/>
    <property type="molecule type" value="Genomic_DNA"/>
</dbReference>
<evidence type="ECO:0000313" key="5">
    <source>
        <dbReference type="Proteomes" id="UP001219901"/>
    </source>
</evidence>
<evidence type="ECO:0000313" key="3">
    <source>
        <dbReference type="EMBL" id="MDG0867275.1"/>
    </source>
</evidence>
<dbReference type="Pfam" id="PF00582">
    <property type="entry name" value="Usp"/>
    <property type="match status" value="2"/>
</dbReference>
<dbReference type="EMBL" id="CP046147">
    <property type="protein sequence ID" value="WFG40336.1"/>
    <property type="molecule type" value="Genomic_DNA"/>
</dbReference>
<evidence type="ECO:0000313" key="6">
    <source>
        <dbReference type="Proteomes" id="UP001321249"/>
    </source>
</evidence>
<reference evidence="5" key="3">
    <citation type="submission" date="2023-06" db="EMBL/GenBank/DDBJ databases">
        <title>Pangenomics reveal diversification of enzyme families and niche specialization in globally abundant SAR202 bacteria.</title>
        <authorList>
            <person name="Saw J.H.W."/>
        </authorList>
    </citation>
    <scope>NUCLEOTIDE SEQUENCE [LARGE SCALE GENOMIC DNA]</scope>
    <source>
        <strain evidence="5">JH1073</strain>
    </source>
</reference>
<dbReference type="CDD" id="cd00293">
    <property type="entry name" value="USP-like"/>
    <property type="match status" value="2"/>
</dbReference>